<accession>A0A6P1BJT9</accession>
<gene>
    <name evidence="1" type="ORF">FNJ47_22245</name>
</gene>
<protein>
    <submittedName>
        <fullName evidence="1">Uncharacterized protein</fullName>
    </submittedName>
</protein>
<comment type="caution">
    <text evidence="1">The sequence shown here is derived from an EMBL/GenBank/DDBJ whole genome shotgun (WGS) entry which is preliminary data.</text>
</comment>
<name>A0A6P1BJT9_9BRAD</name>
<organism evidence="1 2">
    <name type="scientific">Bradyrhizobium uaiense</name>
    <dbReference type="NCBI Taxonomy" id="2594946"/>
    <lineage>
        <taxon>Bacteria</taxon>
        <taxon>Pseudomonadati</taxon>
        <taxon>Pseudomonadota</taxon>
        <taxon>Alphaproteobacteria</taxon>
        <taxon>Hyphomicrobiales</taxon>
        <taxon>Nitrobacteraceae</taxon>
        <taxon>Bradyrhizobium</taxon>
    </lineage>
</organism>
<proteinExistence type="predicted"/>
<dbReference type="RefSeq" id="WP_163156813.1">
    <property type="nucleotide sequence ID" value="NZ_VKHP01000093.1"/>
</dbReference>
<keyword evidence="2" id="KW-1185">Reference proteome</keyword>
<dbReference type="EMBL" id="VKHP01000093">
    <property type="protein sequence ID" value="NEU98469.1"/>
    <property type="molecule type" value="Genomic_DNA"/>
</dbReference>
<dbReference type="Proteomes" id="UP000468531">
    <property type="component" value="Unassembled WGS sequence"/>
</dbReference>
<evidence type="ECO:0000313" key="2">
    <source>
        <dbReference type="Proteomes" id="UP000468531"/>
    </source>
</evidence>
<dbReference type="AlphaFoldDB" id="A0A6P1BJT9"/>
<sequence>MTTEARTYPVVEYLVDVFGDWLKHRRELRELRELDDASFSQIASDLRISTNDLAALVRQGPHSADELPRLLTALGIDQEKLARTEPLVLRDMERVCSLCGHKRQCDHDLAAGTSSAHFHQYCLNAATIDALGEAAGRKPAS</sequence>
<reference evidence="1 2" key="1">
    <citation type="journal article" date="2020" name="Arch. Microbiol.">
        <title>Bradyrhizobium uaiense sp. nov., a new highly efficient cowpea symbiont.</title>
        <authorList>
            <person name="Cabral Michel D."/>
            <person name="Azarias Guimaraes A."/>
            <person name="Martins da Costa E."/>
            <person name="Soares de Carvalho T."/>
            <person name="Balsanelli E."/>
            <person name="Willems A."/>
            <person name="Maltempi de Souza E."/>
            <person name="de Souza Moreira F.M."/>
        </authorList>
    </citation>
    <scope>NUCLEOTIDE SEQUENCE [LARGE SCALE GENOMIC DNA]</scope>
    <source>
        <strain evidence="1 2">UFLA 03-164</strain>
    </source>
</reference>
<evidence type="ECO:0000313" key="1">
    <source>
        <dbReference type="EMBL" id="NEU98469.1"/>
    </source>
</evidence>